<dbReference type="RefSeq" id="WP_136497256.1">
    <property type="nucleotide sequence ID" value="NZ_CP046052.1"/>
</dbReference>
<organism evidence="17 18">
    <name type="scientific">Methylocystis heyeri</name>
    <dbReference type="NCBI Taxonomy" id="391905"/>
    <lineage>
        <taxon>Bacteria</taxon>
        <taxon>Pseudomonadati</taxon>
        <taxon>Pseudomonadota</taxon>
        <taxon>Alphaproteobacteria</taxon>
        <taxon>Hyphomicrobiales</taxon>
        <taxon>Methylocystaceae</taxon>
        <taxon>Methylocystis</taxon>
    </lineage>
</organism>
<dbReference type="GO" id="GO:0005524">
    <property type="term" value="F:ATP binding"/>
    <property type="evidence" value="ECO:0007669"/>
    <property type="project" value="UniProtKB-UniRule"/>
</dbReference>
<dbReference type="GO" id="GO:0009236">
    <property type="term" value="P:cobalamin biosynthetic process"/>
    <property type="evidence" value="ECO:0007669"/>
    <property type="project" value="UniProtKB-UniRule"/>
</dbReference>
<dbReference type="Pfam" id="PF01923">
    <property type="entry name" value="Cob_adeno_trans"/>
    <property type="match status" value="1"/>
</dbReference>
<protein>
    <recommendedName>
        <fullName evidence="5 15">Corrinoid adenosyltransferase</fullName>
        <ecNumber evidence="4 15">2.5.1.17</ecNumber>
    </recommendedName>
    <alternativeName>
        <fullName evidence="10 15">Cob(II)alamin adenosyltransferase</fullName>
    </alternativeName>
    <alternativeName>
        <fullName evidence="12 15">Cob(II)yrinic acid a,c-diamide adenosyltransferase</fullName>
    </alternativeName>
    <alternativeName>
        <fullName evidence="11 15">Cobinamide/cobalamin adenosyltransferase</fullName>
    </alternativeName>
</protein>
<evidence type="ECO:0000256" key="12">
    <source>
        <dbReference type="ARBA" id="ARBA00033354"/>
    </source>
</evidence>
<keyword evidence="8 15" id="KW-0547">Nucleotide-binding</keyword>
<keyword evidence="6" id="KW-0963">Cytoplasm</keyword>
<dbReference type="Proteomes" id="UP000309061">
    <property type="component" value="Chromosome"/>
</dbReference>
<gene>
    <name evidence="17" type="ORF">H2LOC_018460</name>
</gene>
<dbReference type="SUPFAM" id="SSF89028">
    <property type="entry name" value="Cobalamin adenosyltransferase-like"/>
    <property type="match status" value="1"/>
</dbReference>
<dbReference type="InterPro" id="IPR016030">
    <property type="entry name" value="CblAdoTrfase-like"/>
</dbReference>
<dbReference type="EMBL" id="CP046052">
    <property type="protein sequence ID" value="QGM47508.1"/>
    <property type="molecule type" value="Genomic_DNA"/>
</dbReference>
<dbReference type="Gene3D" id="1.20.1200.10">
    <property type="entry name" value="Cobalamin adenosyltransferase-like"/>
    <property type="match status" value="1"/>
</dbReference>
<dbReference type="GO" id="GO:0005737">
    <property type="term" value="C:cytoplasm"/>
    <property type="evidence" value="ECO:0007669"/>
    <property type="project" value="UniProtKB-SubCell"/>
</dbReference>
<evidence type="ECO:0000256" key="10">
    <source>
        <dbReference type="ARBA" id="ARBA00031529"/>
    </source>
</evidence>
<dbReference type="KEGG" id="mhey:H2LOC_018460"/>
<comment type="catalytic activity">
    <reaction evidence="13 15">
        <text>2 cob(II)yrinate a,c diamide + reduced [electron-transfer flavoprotein] + 2 ATP = 2 adenosylcob(III)yrinate a,c-diamide + 2 triphosphate + oxidized [electron-transfer flavoprotein] + 3 H(+)</text>
        <dbReference type="Rhea" id="RHEA:11528"/>
        <dbReference type="Rhea" id="RHEA-COMP:10685"/>
        <dbReference type="Rhea" id="RHEA-COMP:10686"/>
        <dbReference type="ChEBI" id="CHEBI:15378"/>
        <dbReference type="ChEBI" id="CHEBI:18036"/>
        <dbReference type="ChEBI" id="CHEBI:30616"/>
        <dbReference type="ChEBI" id="CHEBI:57692"/>
        <dbReference type="ChEBI" id="CHEBI:58307"/>
        <dbReference type="ChEBI" id="CHEBI:58503"/>
        <dbReference type="ChEBI" id="CHEBI:58537"/>
        <dbReference type="EC" id="2.5.1.17"/>
    </reaction>
</comment>
<dbReference type="PANTHER" id="PTHR12213">
    <property type="entry name" value="CORRINOID ADENOSYLTRANSFERASE"/>
    <property type="match status" value="1"/>
</dbReference>
<keyword evidence="7 15" id="KW-0808">Transferase</keyword>
<accession>A0A6B8KL86</accession>
<keyword evidence="15" id="KW-0169">Cobalamin biosynthesis</keyword>
<dbReference type="EC" id="2.5.1.17" evidence="4 15"/>
<evidence type="ECO:0000256" key="5">
    <source>
        <dbReference type="ARBA" id="ARBA00020963"/>
    </source>
</evidence>
<keyword evidence="18" id="KW-1185">Reference proteome</keyword>
<comment type="catalytic activity">
    <reaction evidence="14 15">
        <text>2 cob(II)alamin + reduced [electron-transfer flavoprotein] + 2 ATP = 2 adenosylcob(III)alamin + 2 triphosphate + oxidized [electron-transfer flavoprotein] + 3 H(+)</text>
        <dbReference type="Rhea" id="RHEA:28671"/>
        <dbReference type="Rhea" id="RHEA-COMP:10685"/>
        <dbReference type="Rhea" id="RHEA-COMP:10686"/>
        <dbReference type="ChEBI" id="CHEBI:15378"/>
        <dbReference type="ChEBI" id="CHEBI:16304"/>
        <dbReference type="ChEBI" id="CHEBI:18036"/>
        <dbReference type="ChEBI" id="CHEBI:18408"/>
        <dbReference type="ChEBI" id="CHEBI:30616"/>
        <dbReference type="ChEBI" id="CHEBI:57692"/>
        <dbReference type="ChEBI" id="CHEBI:58307"/>
        <dbReference type="EC" id="2.5.1.17"/>
    </reaction>
</comment>
<name>A0A6B8KL86_9HYPH</name>
<comment type="pathway">
    <text evidence="2 15">Cofactor biosynthesis; adenosylcobalamin biosynthesis; adenosylcobalamin from cob(II)yrinate a,c-diamide: step 2/7.</text>
</comment>
<proteinExistence type="inferred from homology"/>
<evidence type="ECO:0000256" key="15">
    <source>
        <dbReference type="RuleBase" id="RU366026"/>
    </source>
</evidence>
<evidence type="ECO:0000256" key="13">
    <source>
        <dbReference type="ARBA" id="ARBA00048555"/>
    </source>
</evidence>
<sequence length="192" mass="20976">MVRLDKIYTRGGDAGATSLIGGARRRKDDIRVEAYGAVDETNAAIGLARLAVEPQDRGLDAMLERIQNELFDLGAELATPAKEPAEPGAKLSIVQSQIDRIEREIDELNRPLAPLKSFVLPGGTAAAAHLHLARTIARRAERVMVTLANMEGEFVEPAALAYVNRLSDFLFVASRYVNREKGDVLWKPGATR</sequence>
<dbReference type="AlphaFoldDB" id="A0A6B8KL86"/>
<evidence type="ECO:0000256" key="7">
    <source>
        <dbReference type="ARBA" id="ARBA00022679"/>
    </source>
</evidence>
<comment type="similarity">
    <text evidence="3 15">Belongs to the Cob(I)alamin adenosyltransferase family.</text>
</comment>
<keyword evidence="9 15" id="KW-0067">ATP-binding</keyword>
<evidence type="ECO:0000256" key="1">
    <source>
        <dbReference type="ARBA" id="ARBA00004496"/>
    </source>
</evidence>
<dbReference type="PANTHER" id="PTHR12213:SF0">
    <property type="entry name" value="CORRINOID ADENOSYLTRANSFERASE MMAB"/>
    <property type="match status" value="1"/>
</dbReference>
<feature type="domain" description="Cobalamin adenosyltransferase-like" evidence="16">
    <location>
        <begin position="7"/>
        <end position="177"/>
    </location>
</feature>
<evidence type="ECO:0000256" key="4">
    <source>
        <dbReference type="ARBA" id="ARBA00012454"/>
    </source>
</evidence>
<evidence type="ECO:0000256" key="8">
    <source>
        <dbReference type="ARBA" id="ARBA00022741"/>
    </source>
</evidence>
<evidence type="ECO:0000313" key="17">
    <source>
        <dbReference type="EMBL" id="QGM47508.1"/>
    </source>
</evidence>
<evidence type="ECO:0000256" key="6">
    <source>
        <dbReference type="ARBA" id="ARBA00022490"/>
    </source>
</evidence>
<evidence type="ECO:0000256" key="9">
    <source>
        <dbReference type="ARBA" id="ARBA00022840"/>
    </source>
</evidence>
<evidence type="ECO:0000256" key="11">
    <source>
        <dbReference type="ARBA" id="ARBA00033334"/>
    </source>
</evidence>
<evidence type="ECO:0000256" key="3">
    <source>
        <dbReference type="ARBA" id="ARBA00007487"/>
    </source>
</evidence>
<dbReference type="InterPro" id="IPR029499">
    <property type="entry name" value="PduO-typ"/>
</dbReference>
<comment type="subcellular location">
    <subcellularLocation>
        <location evidence="1">Cytoplasm</location>
    </subcellularLocation>
</comment>
<dbReference type="GO" id="GO:0008817">
    <property type="term" value="F:corrinoid adenosyltransferase activity"/>
    <property type="evidence" value="ECO:0007669"/>
    <property type="project" value="UniProtKB-UniRule"/>
</dbReference>
<evidence type="ECO:0000313" key="18">
    <source>
        <dbReference type="Proteomes" id="UP000309061"/>
    </source>
</evidence>
<evidence type="ECO:0000256" key="2">
    <source>
        <dbReference type="ARBA" id="ARBA00005121"/>
    </source>
</evidence>
<evidence type="ECO:0000256" key="14">
    <source>
        <dbReference type="ARBA" id="ARBA00048692"/>
    </source>
</evidence>
<evidence type="ECO:0000259" key="16">
    <source>
        <dbReference type="Pfam" id="PF01923"/>
    </source>
</evidence>
<dbReference type="InterPro" id="IPR036451">
    <property type="entry name" value="CblAdoTrfase-like_sf"/>
</dbReference>
<dbReference type="NCBIfam" id="TIGR00636">
    <property type="entry name" value="PduO_Nterm"/>
    <property type="match status" value="1"/>
</dbReference>
<dbReference type="FunFam" id="1.20.1200.10:FF:000003">
    <property type="entry name" value="ATP:cob(I)alamin adenosyltransferase"/>
    <property type="match status" value="1"/>
</dbReference>
<dbReference type="UniPathway" id="UPA00148">
    <property type="reaction ID" value="UER00233"/>
</dbReference>
<dbReference type="OrthoDB" id="9778896at2"/>
<reference evidence="17 18" key="1">
    <citation type="submission" date="2019-11" db="EMBL/GenBank/DDBJ databases">
        <title>The genome sequence of Methylocystis heyeri.</title>
        <authorList>
            <person name="Oshkin I.Y."/>
            <person name="Miroshnikov K."/>
            <person name="Dedysh S.N."/>
        </authorList>
    </citation>
    <scope>NUCLEOTIDE SEQUENCE [LARGE SCALE GENOMIC DNA]</scope>
    <source>
        <strain evidence="17 18">H2</strain>
    </source>
</reference>